<gene>
    <name evidence="2" type="ORF">F7018_00790</name>
</gene>
<dbReference type="RefSeq" id="WP_150898073.1">
    <property type="nucleotide sequence ID" value="NZ_WAAU01000003.1"/>
</dbReference>
<dbReference type="AlphaFoldDB" id="A0A7J5ASC5"/>
<dbReference type="InterPro" id="IPR001932">
    <property type="entry name" value="PPM-type_phosphatase-like_dom"/>
</dbReference>
<sequence>MKIYSTLQRGEFHTHYCEDFLINEELSNNQRLIAVMDGCSTGKEAVFSSILFGKILRNIAKKIGYKFFVEKEVTGPKLTLENVLKELFDELKIIRNKLDLEFNELLSTLILGIVNSNNAKAEIIVVGDGLVCVDGKEYHFEQEDKPDYLGYHLNEDFNFWFEQQKQRISIEMFHDLSISTDGIYSFKNLKNKENQKEESEIIQILLKDIPEASATNFLDRKLIELSKENQIPTDDIAILRLVI</sequence>
<evidence type="ECO:0000259" key="1">
    <source>
        <dbReference type="Pfam" id="PF13672"/>
    </source>
</evidence>
<evidence type="ECO:0000313" key="3">
    <source>
        <dbReference type="Proteomes" id="UP000467305"/>
    </source>
</evidence>
<accession>A0A7J5ASC5</accession>
<organism evidence="2 3">
    <name type="scientific">Tenacibaculum aiptasiae</name>
    <dbReference type="NCBI Taxonomy" id="426481"/>
    <lineage>
        <taxon>Bacteria</taxon>
        <taxon>Pseudomonadati</taxon>
        <taxon>Bacteroidota</taxon>
        <taxon>Flavobacteriia</taxon>
        <taxon>Flavobacteriales</taxon>
        <taxon>Flavobacteriaceae</taxon>
        <taxon>Tenacibaculum</taxon>
    </lineage>
</organism>
<dbReference type="EMBL" id="WAAU01000003">
    <property type="protein sequence ID" value="KAB1160444.1"/>
    <property type="molecule type" value="Genomic_DNA"/>
</dbReference>
<dbReference type="Pfam" id="PF13672">
    <property type="entry name" value="PP2C_2"/>
    <property type="match status" value="1"/>
</dbReference>
<keyword evidence="3" id="KW-1185">Reference proteome</keyword>
<proteinExistence type="predicted"/>
<dbReference type="InterPro" id="IPR036457">
    <property type="entry name" value="PPM-type-like_dom_sf"/>
</dbReference>
<name>A0A7J5ASC5_9FLAO</name>
<evidence type="ECO:0000313" key="2">
    <source>
        <dbReference type="EMBL" id="KAB1160444.1"/>
    </source>
</evidence>
<dbReference type="Gene3D" id="3.60.40.10">
    <property type="entry name" value="PPM-type phosphatase domain"/>
    <property type="match status" value="1"/>
</dbReference>
<dbReference type="Proteomes" id="UP000467305">
    <property type="component" value="Unassembled WGS sequence"/>
</dbReference>
<comment type="caution">
    <text evidence="2">The sequence shown here is derived from an EMBL/GenBank/DDBJ whole genome shotgun (WGS) entry which is preliminary data.</text>
</comment>
<reference evidence="2 3" key="1">
    <citation type="submission" date="2019-09" db="EMBL/GenBank/DDBJ databases">
        <authorList>
            <person name="Cao W.R."/>
        </authorList>
    </citation>
    <scope>NUCLEOTIDE SEQUENCE [LARGE SCALE GENOMIC DNA]</scope>
    <source>
        <strain evidence="3">a4</strain>
    </source>
</reference>
<feature type="domain" description="PPM-type phosphatase" evidence="1">
    <location>
        <begin position="16"/>
        <end position="194"/>
    </location>
</feature>
<dbReference type="OrthoDB" id="654410at2"/>
<protein>
    <submittedName>
        <fullName evidence="2">Protein phosphatase 2C domain-containing protein</fullName>
    </submittedName>
</protein>